<keyword evidence="3" id="KW-1185">Reference proteome</keyword>
<evidence type="ECO:0000259" key="1">
    <source>
        <dbReference type="Pfam" id="PF05257"/>
    </source>
</evidence>
<reference evidence="3" key="1">
    <citation type="submission" date="2021-11" db="EMBL/GenBank/DDBJ databases">
        <title>Cultivation dependent microbiological survey of springs from the worlds oldest radium mine currently devoted to the extraction of radon-saturated water.</title>
        <authorList>
            <person name="Kapinusova G."/>
            <person name="Smrhova T."/>
            <person name="Strejcek M."/>
            <person name="Suman J."/>
            <person name="Jani K."/>
            <person name="Pajer P."/>
            <person name="Uhlik O."/>
        </authorList>
    </citation>
    <scope>NUCLEOTIDE SEQUENCE [LARGE SCALE GENOMIC DNA]</scope>
    <source>
        <strain evidence="3">J379</strain>
    </source>
</reference>
<feature type="domain" description="Peptidase C51" evidence="1">
    <location>
        <begin position="109"/>
        <end position="189"/>
    </location>
</feature>
<accession>A0ABY5PJH9</accession>
<organism evidence="2 3">
    <name type="scientific">Svornostia abyssi</name>
    <dbReference type="NCBI Taxonomy" id="2898438"/>
    <lineage>
        <taxon>Bacteria</taxon>
        <taxon>Bacillati</taxon>
        <taxon>Actinomycetota</taxon>
        <taxon>Thermoleophilia</taxon>
        <taxon>Solirubrobacterales</taxon>
        <taxon>Baekduiaceae</taxon>
        <taxon>Svornostia</taxon>
    </lineage>
</organism>
<gene>
    <name evidence="2" type="ORF">LRS13_04430</name>
</gene>
<proteinExistence type="predicted"/>
<dbReference type="InterPro" id="IPR038765">
    <property type="entry name" value="Papain-like_cys_pep_sf"/>
</dbReference>
<dbReference type="InterPro" id="IPR007921">
    <property type="entry name" value="CHAP_dom"/>
</dbReference>
<dbReference type="RefSeq" id="WP_353865261.1">
    <property type="nucleotide sequence ID" value="NZ_CP088295.1"/>
</dbReference>
<protein>
    <submittedName>
        <fullName evidence="2">CHAP domain-containing protein</fullName>
    </submittedName>
</protein>
<evidence type="ECO:0000313" key="3">
    <source>
        <dbReference type="Proteomes" id="UP001058860"/>
    </source>
</evidence>
<evidence type="ECO:0000313" key="2">
    <source>
        <dbReference type="EMBL" id="UUY04781.1"/>
    </source>
</evidence>
<sequence length="213" mass="22123">MSVEAVIARISELQTALEPRRTEPAGNFARTLQQTTASTPAALTAQPAGYQPLAAAGVAAPMPATGTGVGAKMVQLAQAEIGQAEQPPGSNDSPRIAEYRTATAGSGVGPWCNYFVSWLAKQAGAPLGEAGQGFGLVDACYAWAQRTGRANPIDSGTPPKPGDLIVWDEHIGMVEQVLPDGRIQTIEGNSSDQVIRRVHDARGDGALGFVTMS</sequence>
<dbReference type="Gene3D" id="3.90.1720.10">
    <property type="entry name" value="endopeptidase domain like (from Nostoc punctiforme)"/>
    <property type="match status" value="1"/>
</dbReference>
<dbReference type="Proteomes" id="UP001058860">
    <property type="component" value="Chromosome"/>
</dbReference>
<name>A0ABY5PJH9_9ACTN</name>
<dbReference type="SUPFAM" id="SSF54001">
    <property type="entry name" value="Cysteine proteinases"/>
    <property type="match status" value="1"/>
</dbReference>
<dbReference type="Pfam" id="PF05257">
    <property type="entry name" value="CHAP"/>
    <property type="match status" value="1"/>
</dbReference>
<dbReference type="EMBL" id="CP088295">
    <property type="protein sequence ID" value="UUY04781.1"/>
    <property type="molecule type" value="Genomic_DNA"/>
</dbReference>